<keyword evidence="3" id="KW-0731">Sigma factor</keyword>
<dbReference type="RefSeq" id="WP_106132543.1">
    <property type="nucleotide sequence ID" value="NZ_PVTR01000002.1"/>
</dbReference>
<gene>
    <name evidence="7" type="ORF">CLW00_102342</name>
</gene>
<dbReference type="Gene3D" id="1.10.10.10">
    <property type="entry name" value="Winged helix-like DNA-binding domain superfamily/Winged helix DNA-binding domain"/>
    <property type="match status" value="1"/>
</dbReference>
<name>A0A2T0WT36_9BACT</name>
<dbReference type="InterPro" id="IPR039425">
    <property type="entry name" value="RNA_pol_sigma-70-like"/>
</dbReference>
<keyword evidence="5" id="KW-0804">Transcription</keyword>
<dbReference type="InterPro" id="IPR036388">
    <property type="entry name" value="WH-like_DNA-bd_sf"/>
</dbReference>
<dbReference type="Gene3D" id="1.10.1740.10">
    <property type="match status" value="1"/>
</dbReference>
<dbReference type="InterPro" id="IPR013324">
    <property type="entry name" value="RNA_pol_sigma_r3/r4-like"/>
</dbReference>
<dbReference type="PANTHER" id="PTHR43133:SF8">
    <property type="entry name" value="RNA POLYMERASE SIGMA FACTOR HI_1459-RELATED"/>
    <property type="match status" value="1"/>
</dbReference>
<sequence length="190" mass="22944">MQEYTFRKFSQEEIIKGIKSNNSEIIRQFYQSEFKKIEQFILTNNGDREDAKDIYQEAFVVVWKNVRSDKFKPDNRTAINGYIYQIAKNKWLDRLRSSKSKVNMVNLENYEDLPDEDFLSKEDDHDWVVKEFQNLGDSCKEVLKRYYYLKQSMEEIATYFNWTTATARNNKYRCIQALKEKWKSKTSKEL</sequence>
<dbReference type="PANTHER" id="PTHR43133">
    <property type="entry name" value="RNA POLYMERASE ECF-TYPE SIGMA FACTO"/>
    <property type="match status" value="1"/>
</dbReference>
<evidence type="ECO:0000313" key="7">
    <source>
        <dbReference type="EMBL" id="PRY89866.1"/>
    </source>
</evidence>
<dbReference type="AlphaFoldDB" id="A0A2T0WT36"/>
<dbReference type="EMBL" id="PVTR01000002">
    <property type="protein sequence ID" value="PRY89866.1"/>
    <property type="molecule type" value="Genomic_DNA"/>
</dbReference>
<evidence type="ECO:0000313" key="8">
    <source>
        <dbReference type="Proteomes" id="UP000238157"/>
    </source>
</evidence>
<evidence type="ECO:0000256" key="1">
    <source>
        <dbReference type="ARBA" id="ARBA00010641"/>
    </source>
</evidence>
<proteinExistence type="inferred from homology"/>
<evidence type="ECO:0000259" key="6">
    <source>
        <dbReference type="Pfam" id="PF04542"/>
    </source>
</evidence>
<comment type="similarity">
    <text evidence="1">Belongs to the sigma-70 factor family. ECF subfamily.</text>
</comment>
<dbReference type="SUPFAM" id="SSF88659">
    <property type="entry name" value="Sigma3 and sigma4 domains of RNA polymerase sigma factors"/>
    <property type="match status" value="1"/>
</dbReference>
<dbReference type="GO" id="GO:0006352">
    <property type="term" value="P:DNA-templated transcription initiation"/>
    <property type="evidence" value="ECO:0007669"/>
    <property type="project" value="InterPro"/>
</dbReference>
<comment type="caution">
    <text evidence="7">The sequence shown here is derived from an EMBL/GenBank/DDBJ whole genome shotgun (WGS) entry which is preliminary data.</text>
</comment>
<evidence type="ECO:0000256" key="5">
    <source>
        <dbReference type="ARBA" id="ARBA00023163"/>
    </source>
</evidence>
<dbReference type="InterPro" id="IPR007627">
    <property type="entry name" value="RNA_pol_sigma70_r2"/>
</dbReference>
<dbReference type="InterPro" id="IPR014284">
    <property type="entry name" value="RNA_pol_sigma-70_dom"/>
</dbReference>
<keyword evidence="4" id="KW-0238">DNA-binding</keyword>
<keyword evidence="8" id="KW-1185">Reference proteome</keyword>
<dbReference type="OrthoDB" id="1099849at2"/>
<accession>A0A2T0WT36</accession>
<evidence type="ECO:0000256" key="4">
    <source>
        <dbReference type="ARBA" id="ARBA00023125"/>
    </source>
</evidence>
<protein>
    <submittedName>
        <fullName evidence="7">RNA polymerase sigma factor (Sigma-70 family)</fullName>
    </submittedName>
</protein>
<reference evidence="7 8" key="1">
    <citation type="submission" date="2018-03" db="EMBL/GenBank/DDBJ databases">
        <title>Genomic Encyclopedia of Archaeal and Bacterial Type Strains, Phase II (KMG-II): from individual species to whole genera.</title>
        <authorList>
            <person name="Goeker M."/>
        </authorList>
    </citation>
    <scope>NUCLEOTIDE SEQUENCE [LARGE SCALE GENOMIC DNA]</scope>
    <source>
        <strain evidence="7 8">DSM 27929</strain>
    </source>
</reference>
<dbReference type="GO" id="GO:0003677">
    <property type="term" value="F:DNA binding"/>
    <property type="evidence" value="ECO:0007669"/>
    <property type="project" value="UniProtKB-KW"/>
</dbReference>
<dbReference type="NCBIfam" id="TIGR02937">
    <property type="entry name" value="sigma70-ECF"/>
    <property type="match status" value="1"/>
</dbReference>
<feature type="domain" description="RNA polymerase sigma-70 region 2" evidence="6">
    <location>
        <begin position="41"/>
        <end position="99"/>
    </location>
</feature>
<dbReference type="Pfam" id="PF04542">
    <property type="entry name" value="Sigma70_r2"/>
    <property type="match status" value="1"/>
</dbReference>
<dbReference type="GO" id="GO:0016987">
    <property type="term" value="F:sigma factor activity"/>
    <property type="evidence" value="ECO:0007669"/>
    <property type="project" value="UniProtKB-KW"/>
</dbReference>
<dbReference type="InterPro" id="IPR013325">
    <property type="entry name" value="RNA_pol_sigma_r2"/>
</dbReference>
<organism evidence="7 8">
    <name type="scientific">Mongoliibacter ruber</name>
    <dbReference type="NCBI Taxonomy" id="1750599"/>
    <lineage>
        <taxon>Bacteria</taxon>
        <taxon>Pseudomonadati</taxon>
        <taxon>Bacteroidota</taxon>
        <taxon>Cytophagia</taxon>
        <taxon>Cytophagales</taxon>
        <taxon>Cyclobacteriaceae</taxon>
        <taxon>Mongoliibacter</taxon>
    </lineage>
</organism>
<dbReference type="Proteomes" id="UP000238157">
    <property type="component" value="Unassembled WGS sequence"/>
</dbReference>
<dbReference type="SUPFAM" id="SSF88946">
    <property type="entry name" value="Sigma2 domain of RNA polymerase sigma factors"/>
    <property type="match status" value="1"/>
</dbReference>
<evidence type="ECO:0000256" key="3">
    <source>
        <dbReference type="ARBA" id="ARBA00023082"/>
    </source>
</evidence>
<keyword evidence="2" id="KW-0805">Transcription regulation</keyword>
<evidence type="ECO:0000256" key="2">
    <source>
        <dbReference type="ARBA" id="ARBA00023015"/>
    </source>
</evidence>